<organism evidence="1 2">
    <name type="scientific">Oligosphaera ethanolica</name>
    <dbReference type="NCBI Taxonomy" id="760260"/>
    <lineage>
        <taxon>Bacteria</taxon>
        <taxon>Pseudomonadati</taxon>
        <taxon>Lentisphaerota</taxon>
        <taxon>Oligosphaeria</taxon>
        <taxon>Oligosphaerales</taxon>
        <taxon>Oligosphaeraceae</taxon>
        <taxon>Oligosphaera</taxon>
    </lineage>
</organism>
<dbReference type="AlphaFoldDB" id="A0AAE3VEC0"/>
<sequence>MALSSPSQNQTMLFGRALPILHYNSPDHLVPFRQIELPRSRRVEVTGSNPGGSGSSERTLCGLTSPKLAWSQGNSPFSRPKQRFLPPFHRKVWLRNLRTWVFIAIRAINHTANSGGVSFAAGLARTWVLPQPSALPAGAARAIQERQHRQVASFVAARDVRSVVAGMPWHSFMVTHRIYVIVQDSSYSPVY</sequence>
<evidence type="ECO:0000313" key="2">
    <source>
        <dbReference type="Proteomes" id="UP001238163"/>
    </source>
</evidence>
<reference evidence="1" key="1">
    <citation type="submission" date="2023-07" db="EMBL/GenBank/DDBJ databases">
        <title>Genomic Encyclopedia of Type Strains, Phase IV (KMG-IV): sequencing the most valuable type-strain genomes for metagenomic binning, comparative biology and taxonomic classification.</title>
        <authorList>
            <person name="Goeker M."/>
        </authorList>
    </citation>
    <scope>NUCLEOTIDE SEQUENCE</scope>
    <source>
        <strain evidence="1">DSM 24202</strain>
    </source>
</reference>
<evidence type="ECO:0000313" key="1">
    <source>
        <dbReference type="EMBL" id="MDQ0288967.1"/>
    </source>
</evidence>
<protein>
    <submittedName>
        <fullName evidence="1">Uncharacterized protein</fullName>
    </submittedName>
</protein>
<dbReference type="EMBL" id="JAUSVL010000001">
    <property type="protein sequence ID" value="MDQ0288967.1"/>
    <property type="molecule type" value="Genomic_DNA"/>
</dbReference>
<comment type="caution">
    <text evidence="1">The sequence shown here is derived from an EMBL/GenBank/DDBJ whole genome shotgun (WGS) entry which is preliminary data.</text>
</comment>
<gene>
    <name evidence="1" type="ORF">J3R75_001074</name>
</gene>
<keyword evidence="2" id="KW-1185">Reference proteome</keyword>
<dbReference type="Proteomes" id="UP001238163">
    <property type="component" value="Unassembled WGS sequence"/>
</dbReference>
<accession>A0AAE3VEC0</accession>
<name>A0AAE3VEC0_9BACT</name>
<proteinExistence type="predicted"/>